<evidence type="ECO:0000313" key="3">
    <source>
        <dbReference type="Proteomes" id="UP001374535"/>
    </source>
</evidence>
<keyword evidence="3" id="KW-1185">Reference proteome</keyword>
<dbReference type="Proteomes" id="UP001374535">
    <property type="component" value="Chromosome 1"/>
</dbReference>
<accession>A0AAQ3PCE8</accession>
<dbReference type="AlphaFoldDB" id="A0AAQ3PCE8"/>
<evidence type="ECO:0000256" key="1">
    <source>
        <dbReference type="SAM" id="MobiDB-lite"/>
    </source>
</evidence>
<name>A0AAQ3PCE8_VIGMU</name>
<gene>
    <name evidence="2" type="ORF">V8G54_003074</name>
</gene>
<sequence length="241" mass="27816">MEERIDGKMNALEGRMDYVKRWANEHKMTSRKPRNLDGGETNYNAKKRKELLRPGGKAVVSKSNPIEYVYRAREDLLQDIKKGKKHSSGGENSSNWEQKEEDVIDNNIAKKGKETPTFLWVKREELTTYKRIDTQDQTTRTWHKKSKNLSWKNLATTLLKIVKGNKRNILCESWAIVTQMESVEILHENLQVDEATAKSVVATRNDLPPSKPSNLNCRVVVSRVPSYDENELCEQALLYQP</sequence>
<feature type="region of interest" description="Disordered" evidence="1">
    <location>
        <begin position="26"/>
        <end position="48"/>
    </location>
</feature>
<evidence type="ECO:0000313" key="2">
    <source>
        <dbReference type="EMBL" id="WVZ24530.1"/>
    </source>
</evidence>
<protein>
    <submittedName>
        <fullName evidence="2">Uncharacterized protein</fullName>
    </submittedName>
</protein>
<reference evidence="2 3" key="1">
    <citation type="journal article" date="2023" name="Life. Sci Alliance">
        <title>Evolutionary insights into 3D genome organization and epigenetic landscape of Vigna mungo.</title>
        <authorList>
            <person name="Junaid A."/>
            <person name="Singh B."/>
            <person name="Bhatia S."/>
        </authorList>
    </citation>
    <scope>NUCLEOTIDE SEQUENCE [LARGE SCALE GENOMIC DNA]</scope>
    <source>
        <strain evidence="2">Urdbean</strain>
    </source>
</reference>
<dbReference type="EMBL" id="CP144700">
    <property type="protein sequence ID" value="WVZ24530.1"/>
    <property type="molecule type" value="Genomic_DNA"/>
</dbReference>
<feature type="region of interest" description="Disordered" evidence="1">
    <location>
        <begin position="82"/>
        <end position="102"/>
    </location>
</feature>
<organism evidence="2 3">
    <name type="scientific">Vigna mungo</name>
    <name type="common">Black gram</name>
    <name type="synonym">Phaseolus mungo</name>
    <dbReference type="NCBI Taxonomy" id="3915"/>
    <lineage>
        <taxon>Eukaryota</taxon>
        <taxon>Viridiplantae</taxon>
        <taxon>Streptophyta</taxon>
        <taxon>Embryophyta</taxon>
        <taxon>Tracheophyta</taxon>
        <taxon>Spermatophyta</taxon>
        <taxon>Magnoliopsida</taxon>
        <taxon>eudicotyledons</taxon>
        <taxon>Gunneridae</taxon>
        <taxon>Pentapetalae</taxon>
        <taxon>rosids</taxon>
        <taxon>fabids</taxon>
        <taxon>Fabales</taxon>
        <taxon>Fabaceae</taxon>
        <taxon>Papilionoideae</taxon>
        <taxon>50 kb inversion clade</taxon>
        <taxon>NPAAA clade</taxon>
        <taxon>indigoferoid/millettioid clade</taxon>
        <taxon>Phaseoleae</taxon>
        <taxon>Vigna</taxon>
    </lineage>
</organism>
<proteinExistence type="predicted"/>